<dbReference type="OrthoDB" id="8576090at2"/>
<dbReference type="PANTHER" id="PTHR11895">
    <property type="entry name" value="TRANSAMIDASE"/>
    <property type="match status" value="1"/>
</dbReference>
<dbReference type="SUPFAM" id="SSF75304">
    <property type="entry name" value="Amidase signature (AS) enzymes"/>
    <property type="match status" value="1"/>
</dbReference>
<protein>
    <submittedName>
        <fullName evidence="3">Acylamidase</fullName>
        <ecNumber evidence="3">3.5.1.13</ecNumber>
    </submittedName>
</protein>
<dbReference type="GO" id="GO:0047680">
    <property type="term" value="F:aryl-acylamidase activity"/>
    <property type="evidence" value="ECO:0007669"/>
    <property type="project" value="UniProtKB-EC"/>
</dbReference>
<name>A0A3P4AYN6_9BURK</name>
<dbReference type="EMBL" id="UWPJ01000005">
    <property type="protein sequence ID" value="VCU68476.1"/>
    <property type="molecule type" value="Genomic_DNA"/>
</dbReference>
<feature type="domain" description="Amidase" evidence="2">
    <location>
        <begin position="25"/>
        <end position="447"/>
    </location>
</feature>
<evidence type="ECO:0000259" key="2">
    <source>
        <dbReference type="Pfam" id="PF01425"/>
    </source>
</evidence>
<accession>A0A3P4AYN6</accession>
<keyword evidence="3" id="KW-0378">Hydrolase</keyword>
<dbReference type="InterPro" id="IPR000120">
    <property type="entry name" value="Amidase"/>
</dbReference>
<comment type="similarity">
    <text evidence="1">Belongs to the amidase family.</text>
</comment>
<dbReference type="InterPro" id="IPR036928">
    <property type="entry name" value="AS_sf"/>
</dbReference>
<dbReference type="PANTHER" id="PTHR11895:SF7">
    <property type="entry name" value="GLUTAMYL-TRNA(GLN) AMIDOTRANSFERASE SUBUNIT A, MITOCHONDRIAL"/>
    <property type="match status" value="1"/>
</dbReference>
<dbReference type="EC" id="3.5.1.13" evidence="3"/>
<dbReference type="RefSeq" id="WP_160142121.1">
    <property type="nucleotide sequence ID" value="NZ_UWPJ01000005.1"/>
</dbReference>
<dbReference type="Proteomes" id="UP000277294">
    <property type="component" value="Unassembled WGS sequence"/>
</dbReference>
<dbReference type="Gene3D" id="3.90.1300.10">
    <property type="entry name" value="Amidase signature (AS) domain"/>
    <property type="match status" value="1"/>
</dbReference>
<keyword evidence="4" id="KW-1185">Reference proteome</keyword>
<organism evidence="3 4">
    <name type="scientific">Pigmentiphaga humi</name>
    <dbReference type="NCBI Taxonomy" id="2478468"/>
    <lineage>
        <taxon>Bacteria</taxon>
        <taxon>Pseudomonadati</taxon>
        <taxon>Pseudomonadota</taxon>
        <taxon>Betaproteobacteria</taxon>
        <taxon>Burkholderiales</taxon>
        <taxon>Alcaligenaceae</taxon>
        <taxon>Pigmentiphaga</taxon>
    </lineage>
</organism>
<sequence>MPDSSFLTLPGVRDLYARKALSPVELLDAQLARIDALDPQINAFTVRDTERARQAARDSEARWMRGEALGPLDGMPFVAKDNLMVAGLPHRRGSRAMPDTPMTETAPAVLRCQEAGAVLLGLTTMPELGAGPVTISPLTGITRNPWDTSKQAGGSSGGSAASVAAGFCPFALGTDAGGSLRIPAALTGVVGFKPTGALVPMYPPNVAGGLSCVGPLARGVRDAVTVLDVIMQRDARDAMALPWRPDGFTDGLDQGMAGRRIAMSLTLGYAPQVDPEIERAFRRVAELLTGMGAVVEEADPDIANPIDDYLVLLQSGYRYALQNLPAERRALLSPGMTEILEDARGVTLEAYMAAQARCQDLARRLLDFHQRFDLLLTPTVAAPAFAADRSYPEAFEAYPNRRAWTPYTSLFNLTQQPAISLPMGLSEAGLPLGLHIAAPRGHDALVLQAACALEAQLGFTARPSVAAR</sequence>
<dbReference type="InterPro" id="IPR020556">
    <property type="entry name" value="Amidase_CS"/>
</dbReference>
<dbReference type="Pfam" id="PF01425">
    <property type="entry name" value="Amidase"/>
    <property type="match status" value="1"/>
</dbReference>
<dbReference type="AlphaFoldDB" id="A0A3P4AYN6"/>
<proteinExistence type="inferred from homology"/>
<evidence type="ECO:0000313" key="4">
    <source>
        <dbReference type="Proteomes" id="UP000277294"/>
    </source>
</evidence>
<evidence type="ECO:0000256" key="1">
    <source>
        <dbReference type="ARBA" id="ARBA00009199"/>
    </source>
</evidence>
<dbReference type="InterPro" id="IPR023631">
    <property type="entry name" value="Amidase_dom"/>
</dbReference>
<dbReference type="PROSITE" id="PS00571">
    <property type="entry name" value="AMIDASES"/>
    <property type="match status" value="1"/>
</dbReference>
<evidence type="ECO:0000313" key="3">
    <source>
        <dbReference type="EMBL" id="VCU68476.1"/>
    </source>
</evidence>
<gene>
    <name evidence="3" type="primary">aam_2</name>
    <name evidence="3" type="ORF">PIGHUM_00527</name>
</gene>
<reference evidence="3 4" key="1">
    <citation type="submission" date="2018-10" db="EMBL/GenBank/DDBJ databases">
        <authorList>
            <person name="Criscuolo A."/>
        </authorList>
    </citation>
    <scope>NUCLEOTIDE SEQUENCE [LARGE SCALE GENOMIC DNA]</scope>
    <source>
        <strain evidence="3">DnA1</strain>
    </source>
</reference>